<organism evidence="1">
    <name type="scientific">Rhizophora mucronata</name>
    <name type="common">Asiatic mangrove</name>
    <dbReference type="NCBI Taxonomy" id="61149"/>
    <lineage>
        <taxon>Eukaryota</taxon>
        <taxon>Viridiplantae</taxon>
        <taxon>Streptophyta</taxon>
        <taxon>Embryophyta</taxon>
        <taxon>Tracheophyta</taxon>
        <taxon>Spermatophyta</taxon>
        <taxon>Magnoliopsida</taxon>
        <taxon>eudicotyledons</taxon>
        <taxon>Gunneridae</taxon>
        <taxon>Pentapetalae</taxon>
        <taxon>rosids</taxon>
        <taxon>fabids</taxon>
        <taxon>Malpighiales</taxon>
        <taxon>Rhizophoraceae</taxon>
        <taxon>Rhizophora</taxon>
    </lineage>
</organism>
<dbReference type="AlphaFoldDB" id="A0A2P2KLR3"/>
<accession>A0A2P2KLR3</accession>
<name>A0A2P2KLR3_RHIMU</name>
<dbReference type="EMBL" id="GGEC01026172">
    <property type="protein sequence ID" value="MBX06656.1"/>
    <property type="molecule type" value="Transcribed_RNA"/>
</dbReference>
<proteinExistence type="predicted"/>
<protein>
    <submittedName>
        <fullName evidence="1">Uncharacterized protein</fullName>
    </submittedName>
</protein>
<evidence type="ECO:0000313" key="1">
    <source>
        <dbReference type="EMBL" id="MBX06656.1"/>
    </source>
</evidence>
<sequence length="101" mass="11045">MQDLVHTVMNTILRHLNEDIIQDLFHPKREGIVKGGHTHAQVAAVKLQIGVKAKAEAKVLAEAGVAAQIMTCILGDKMVVDLRISELPQGDAYNAIFILFC</sequence>
<reference evidence="1" key="1">
    <citation type="submission" date="2018-02" db="EMBL/GenBank/DDBJ databases">
        <title>Rhizophora mucronata_Transcriptome.</title>
        <authorList>
            <person name="Meera S.P."/>
            <person name="Sreeshan A."/>
            <person name="Augustine A."/>
        </authorList>
    </citation>
    <scope>NUCLEOTIDE SEQUENCE</scope>
    <source>
        <tissue evidence="1">Leaf</tissue>
    </source>
</reference>